<accession>A0AAE3JC06</accession>
<comment type="caution">
    <text evidence="9">The sequence shown here is derived from an EMBL/GenBank/DDBJ whole genome shotgun (WGS) entry which is preliminary data.</text>
</comment>
<dbReference type="InterPro" id="IPR037294">
    <property type="entry name" value="ABC_BtuC-like"/>
</dbReference>
<dbReference type="Proteomes" id="UP001198200">
    <property type="component" value="Unassembled WGS sequence"/>
</dbReference>
<dbReference type="FunFam" id="1.10.3470.10:FF:000001">
    <property type="entry name" value="Vitamin B12 ABC transporter permease BtuC"/>
    <property type="match status" value="1"/>
</dbReference>
<dbReference type="InterPro" id="IPR000522">
    <property type="entry name" value="ABC_transptr_permease_BtuC"/>
</dbReference>
<feature type="transmembrane region" description="Helical" evidence="8">
    <location>
        <begin position="306"/>
        <end position="324"/>
    </location>
</feature>
<organism evidence="9 10">
    <name type="scientific">Anthropogastromicrobium aceti</name>
    <dbReference type="NCBI Taxonomy" id="2981768"/>
    <lineage>
        <taxon>Bacteria</taxon>
        <taxon>Bacillati</taxon>
        <taxon>Bacillota</taxon>
        <taxon>Clostridia</taxon>
        <taxon>Lachnospirales</taxon>
        <taxon>Lachnospiraceae</taxon>
        <taxon>Anthropogastromicrobium</taxon>
    </lineage>
</organism>
<feature type="transmembrane region" description="Helical" evidence="8">
    <location>
        <begin position="117"/>
        <end position="138"/>
    </location>
</feature>
<evidence type="ECO:0000256" key="7">
    <source>
        <dbReference type="ARBA" id="ARBA00023136"/>
    </source>
</evidence>
<dbReference type="GO" id="GO:0033214">
    <property type="term" value="P:siderophore-iron import into cell"/>
    <property type="evidence" value="ECO:0007669"/>
    <property type="project" value="TreeGrafter"/>
</dbReference>
<evidence type="ECO:0000256" key="6">
    <source>
        <dbReference type="ARBA" id="ARBA00022989"/>
    </source>
</evidence>
<dbReference type="CDD" id="cd06550">
    <property type="entry name" value="TM_ABC_iron-siderophores_like"/>
    <property type="match status" value="1"/>
</dbReference>
<evidence type="ECO:0000256" key="5">
    <source>
        <dbReference type="ARBA" id="ARBA00022692"/>
    </source>
</evidence>
<keyword evidence="3" id="KW-0813">Transport</keyword>
<keyword evidence="5 8" id="KW-0812">Transmembrane</keyword>
<keyword evidence="10" id="KW-1185">Reference proteome</keyword>
<evidence type="ECO:0000256" key="4">
    <source>
        <dbReference type="ARBA" id="ARBA00022475"/>
    </source>
</evidence>
<feature type="transmembrane region" description="Helical" evidence="8">
    <location>
        <begin position="199"/>
        <end position="220"/>
    </location>
</feature>
<keyword evidence="4" id="KW-1003">Cell membrane</keyword>
<evidence type="ECO:0000313" key="10">
    <source>
        <dbReference type="Proteomes" id="UP001198200"/>
    </source>
</evidence>
<dbReference type="EMBL" id="JAJEQN010000025">
    <property type="protein sequence ID" value="MCC2222010.1"/>
    <property type="molecule type" value="Genomic_DNA"/>
</dbReference>
<sequence>MRDRRFLLTAAASIMLLLFCVLASIACGSKSVGFPTVIRSLFHLGEETFENNVVQARIPRTVFGILAGASLSVSGALMQAVTRNPIADPSILGVNTGASLFVVCGIAFFHISKGSQYIWLAFAGAAATAVLVYGLASIGGNGATPIKLALAGAAAGTALQSLVNTVMLPNNQVMDQFRFWQTGNIGGASWTDIRLLAPYFVIGFVVSICMAAPLNTLALGDEAATGLGLNVPLTRAFASLAGVLLCASTTALAGPISFVGLMVPHLFRLVIGPDMKKILPLSAVGGAALLLFADTMGRILGSPGELESGIVTALIGAPVFILIIRKAKVKSL</sequence>
<evidence type="ECO:0000256" key="1">
    <source>
        <dbReference type="ARBA" id="ARBA00004651"/>
    </source>
</evidence>
<feature type="transmembrane region" description="Helical" evidence="8">
    <location>
        <begin position="90"/>
        <end position="111"/>
    </location>
</feature>
<dbReference type="AlphaFoldDB" id="A0AAE3JC06"/>
<dbReference type="RefSeq" id="WP_308731966.1">
    <property type="nucleotide sequence ID" value="NZ_JAJEQN010000025.1"/>
</dbReference>
<dbReference type="Gene3D" id="1.10.3470.10">
    <property type="entry name" value="ABC transporter involved in vitamin B12 uptake, BtuC"/>
    <property type="match status" value="1"/>
</dbReference>
<keyword evidence="6 8" id="KW-1133">Transmembrane helix</keyword>
<evidence type="ECO:0000256" key="8">
    <source>
        <dbReference type="SAM" id="Phobius"/>
    </source>
</evidence>
<keyword evidence="7 8" id="KW-0472">Membrane</keyword>
<feature type="transmembrane region" description="Helical" evidence="8">
    <location>
        <begin position="278"/>
        <end position="300"/>
    </location>
</feature>
<feature type="transmembrane region" description="Helical" evidence="8">
    <location>
        <begin position="58"/>
        <end position="78"/>
    </location>
</feature>
<dbReference type="PROSITE" id="PS51257">
    <property type="entry name" value="PROKAR_LIPOPROTEIN"/>
    <property type="match status" value="1"/>
</dbReference>
<dbReference type="Pfam" id="PF01032">
    <property type="entry name" value="FecCD"/>
    <property type="match status" value="1"/>
</dbReference>
<name>A0AAE3JC06_9FIRM</name>
<dbReference type="GO" id="GO:0022857">
    <property type="term" value="F:transmembrane transporter activity"/>
    <property type="evidence" value="ECO:0007669"/>
    <property type="project" value="InterPro"/>
</dbReference>
<gene>
    <name evidence="9" type="ORF">LKD48_10240</name>
</gene>
<evidence type="ECO:0000256" key="3">
    <source>
        <dbReference type="ARBA" id="ARBA00022448"/>
    </source>
</evidence>
<comment type="subcellular location">
    <subcellularLocation>
        <location evidence="1">Cell membrane</location>
        <topology evidence="1">Multi-pass membrane protein</topology>
    </subcellularLocation>
</comment>
<evidence type="ECO:0000313" key="9">
    <source>
        <dbReference type="EMBL" id="MCC2222010.1"/>
    </source>
</evidence>
<feature type="transmembrane region" description="Helical" evidence="8">
    <location>
        <begin position="240"/>
        <end position="266"/>
    </location>
</feature>
<comment type="similarity">
    <text evidence="2">Belongs to the binding-protein-dependent transport system permease family. FecCD subfamily.</text>
</comment>
<proteinExistence type="inferred from homology"/>
<protein>
    <submittedName>
        <fullName evidence="9">Iron ABC transporter permease</fullName>
    </submittedName>
</protein>
<dbReference type="PANTHER" id="PTHR30472:SF1">
    <property type="entry name" value="FE(3+) DICITRATE TRANSPORT SYSTEM PERMEASE PROTEIN FECC-RELATED"/>
    <property type="match status" value="1"/>
</dbReference>
<dbReference type="SUPFAM" id="SSF81345">
    <property type="entry name" value="ABC transporter involved in vitamin B12 uptake, BtuC"/>
    <property type="match status" value="1"/>
</dbReference>
<reference evidence="9 10" key="1">
    <citation type="submission" date="2021-10" db="EMBL/GenBank/DDBJ databases">
        <title>Anaerobic single-cell dispensing facilitates the cultivation of human gut bacteria.</title>
        <authorList>
            <person name="Afrizal A."/>
        </authorList>
    </citation>
    <scope>NUCLEOTIDE SEQUENCE [LARGE SCALE GENOMIC DNA]</scope>
    <source>
        <strain evidence="9 10">CLA-AA-H224</strain>
    </source>
</reference>
<dbReference type="GO" id="GO:0005886">
    <property type="term" value="C:plasma membrane"/>
    <property type="evidence" value="ECO:0007669"/>
    <property type="project" value="UniProtKB-SubCell"/>
</dbReference>
<dbReference type="PANTHER" id="PTHR30472">
    <property type="entry name" value="FERRIC ENTEROBACTIN TRANSPORT SYSTEM PERMEASE PROTEIN"/>
    <property type="match status" value="1"/>
</dbReference>
<evidence type="ECO:0000256" key="2">
    <source>
        <dbReference type="ARBA" id="ARBA00007935"/>
    </source>
</evidence>